<reference evidence="1" key="1">
    <citation type="submission" date="2021-02" db="EMBL/GenBank/DDBJ databases">
        <authorList>
            <person name="Nowell W R."/>
        </authorList>
    </citation>
    <scope>NUCLEOTIDE SEQUENCE</scope>
</reference>
<sequence>MIIPIKVCCATDLISKIIEENDSGGRVLLVVCQSGTDVIAIFTDNIQLK</sequence>
<feature type="non-terminal residue" evidence="1">
    <location>
        <position position="49"/>
    </location>
</feature>
<gene>
    <name evidence="1" type="ORF">OXD698_LOCUS27996</name>
</gene>
<evidence type="ECO:0000313" key="2">
    <source>
        <dbReference type="Proteomes" id="UP000663844"/>
    </source>
</evidence>
<dbReference type="AlphaFoldDB" id="A0A819M565"/>
<accession>A0A819M565</accession>
<organism evidence="1 2">
    <name type="scientific">Adineta steineri</name>
    <dbReference type="NCBI Taxonomy" id="433720"/>
    <lineage>
        <taxon>Eukaryota</taxon>
        <taxon>Metazoa</taxon>
        <taxon>Spiralia</taxon>
        <taxon>Gnathifera</taxon>
        <taxon>Rotifera</taxon>
        <taxon>Eurotatoria</taxon>
        <taxon>Bdelloidea</taxon>
        <taxon>Adinetida</taxon>
        <taxon>Adinetidae</taxon>
        <taxon>Adineta</taxon>
    </lineage>
</organism>
<protein>
    <submittedName>
        <fullName evidence="1">Uncharacterized protein</fullName>
    </submittedName>
</protein>
<comment type="caution">
    <text evidence="1">The sequence shown here is derived from an EMBL/GenBank/DDBJ whole genome shotgun (WGS) entry which is preliminary data.</text>
</comment>
<dbReference type="EMBL" id="CAJOAZ010002962">
    <property type="protein sequence ID" value="CAF3974081.1"/>
    <property type="molecule type" value="Genomic_DNA"/>
</dbReference>
<dbReference type="Proteomes" id="UP000663844">
    <property type="component" value="Unassembled WGS sequence"/>
</dbReference>
<name>A0A819M565_9BILA</name>
<proteinExistence type="predicted"/>
<evidence type="ECO:0000313" key="1">
    <source>
        <dbReference type="EMBL" id="CAF3974081.1"/>
    </source>
</evidence>